<dbReference type="EMBL" id="JACOMF010000014">
    <property type="protein sequence ID" value="MBC4016356.1"/>
    <property type="molecule type" value="Genomic_DNA"/>
</dbReference>
<keyword evidence="2" id="KW-1185">Reference proteome</keyword>
<organism evidence="1 2">
    <name type="scientific">Siccirubricoccus deserti</name>
    <dbReference type="NCBI Taxonomy" id="2013562"/>
    <lineage>
        <taxon>Bacteria</taxon>
        <taxon>Pseudomonadati</taxon>
        <taxon>Pseudomonadota</taxon>
        <taxon>Alphaproteobacteria</taxon>
        <taxon>Acetobacterales</taxon>
        <taxon>Roseomonadaceae</taxon>
        <taxon>Siccirubricoccus</taxon>
    </lineage>
</organism>
<reference evidence="1" key="1">
    <citation type="submission" date="2020-08" db="EMBL/GenBank/DDBJ databases">
        <authorList>
            <person name="Hu Y."/>
            <person name="Nguyen S.V."/>
            <person name="Li F."/>
            <person name="Fanning S."/>
        </authorList>
    </citation>
    <scope>NUCLEOTIDE SEQUENCE</scope>
    <source>
        <strain evidence="1">SYSU D8009</strain>
    </source>
</reference>
<protein>
    <recommendedName>
        <fullName evidence="3">IcmF-related N-terminal domain-containing protein</fullName>
    </recommendedName>
</protein>
<evidence type="ECO:0000313" key="1">
    <source>
        <dbReference type="EMBL" id="MBC4016356.1"/>
    </source>
</evidence>
<comment type="caution">
    <text evidence="1">The sequence shown here is derived from an EMBL/GenBank/DDBJ whole genome shotgun (WGS) entry which is preliminary data.</text>
</comment>
<dbReference type="RefSeq" id="WP_186771126.1">
    <property type="nucleotide sequence ID" value="NZ_JACOMF010000014.1"/>
</dbReference>
<sequence length="835" mass="87234">MRTALAIGHWRLVMGEIRATLMRRGQALSAGETQAPAPPGGAPELRELRRFLGETLLLERYVQTFNRLGVGGGTMGLAELLHYTHGIELPAAYVDRAAELGFAELPSAAALRGATVEAGAQPIDAAILRGSLQSRLLVLAQSYLARQVPPPDSLDLQRQAAARLANLAEADGPDAADRVQAAAEALEAGLAAARRDAPGLVAEGVLGGSEFQALLRVVSDSRLLGPTVRDALLRAAQAPAGAEAAVTVDATGIGPLLVAAPERNRLEPAAAATALQGQFAALLARPFMRAVAQAAAPAARPALFRWNIPALEAAAALVDDHALFQLRDLPEFPAPLRSAVQRAAEERLAAGLVAAVAQAQLPAEGRDLAPVAAAARAAHPVLLRLVVALRAGAAPDDAAALAGMVTQQAQRLLAAGWAQLEAGAGYQPPPSGQLVWTEGKLDPAALYGLADAAMLPALLGRERERLHRLAELAQPMLDVLAAPELGEPRLPAIAARWRGLAEELQRASQGRAGSLAGLERMIGQDLAAVTPGNCADLPARGGGDWFTDQAVRLHARLRSLCQVQTATRAAGAWEALDESFTRLLAGRYPFAPLSAAERGPHATAERVAEFYSGFEDQAKAALAALPGDPALAARARRFIEQMRQARGLLKPLLGLDGVEPGLVLVPRFRALPERETGGDAVIEWRLIGRGVTTGTMSGQRPVPWKLGDPLILSLRWARNAPVQPVQLLPAGPRAEAGTITVTARDPWALITLARRLAPTAGDWQPGPGDSGPMLALRVQTAEAGEPPRATTPAMVFASLGITAQAAPAGPRLALPSIPTDWPVAAPRAILATTAP</sequence>
<dbReference type="AlphaFoldDB" id="A0A9X0QYJ5"/>
<gene>
    <name evidence="1" type="ORF">H7965_13610</name>
</gene>
<name>A0A9X0QYJ5_9PROT</name>
<evidence type="ECO:0008006" key="3">
    <source>
        <dbReference type="Google" id="ProtNLM"/>
    </source>
</evidence>
<evidence type="ECO:0000313" key="2">
    <source>
        <dbReference type="Proteomes" id="UP000600101"/>
    </source>
</evidence>
<dbReference type="Proteomes" id="UP000600101">
    <property type="component" value="Unassembled WGS sequence"/>
</dbReference>
<accession>A0A9X0QYJ5</accession>
<proteinExistence type="predicted"/>